<accession>A0AAD4KBV7</accession>
<feature type="transmembrane region" description="Helical" evidence="1">
    <location>
        <begin position="31"/>
        <end position="49"/>
    </location>
</feature>
<keyword evidence="1" id="KW-1133">Transmembrane helix</keyword>
<keyword evidence="1" id="KW-0812">Transmembrane</keyword>
<evidence type="ECO:0000313" key="3">
    <source>
        <dbReference type="Proteomes" id="UP001200034"/>
    </source>
</evidence>
<evidence type="ECO:0000256" key="1">
    <source>
        <dbReference type="SAM" id="Phobius"/>
    </source>
</evidence>
<comment type="caution">
    <text evidence="2">The sequence shown here is derived from an EMBL/GenBank/DDBJ whole genome shotgun (WGS) entry which is preliminary data.</text>
</comment>
<keyword evidence="1" id="KW-0472">Membrane</keyword>
<feature type="transmembrane region" description="Helical" evidence="1">
    <location>
        <begin position="61"/>
        <end position="82"/>
    </location>
</feature>
<dbReference type="EMBL" id="JAJJHW010000095">
    <property type="protein sequence ID" value="KAH8387759.1"/>
    <property type="molecule type" value="Genomic_DNA"/>
</dbReference>
<protein>
    <submittedName>
        <fullName evidence="2">Uncharacterized protein</fullName>
    </submittedName>
</protein>
<proteinExistence type="predicted"/>
<keyword evidence="3" id="KW-1185">Reference proteome</keyword>
<feature type="transmembrane region" description="Helical" evidence="1">
    <location>
        <begin position="7"/>
        <end position="25"/>
    </location>
</feature>
<name>A0AAD4KBV7_9MUSC</name>
<sequence length="160" mass="18652">MISVNFTYFVPMALTIFFHGHHITLKPTDEATLASAGFVVLAALFIYKLKTNAGIRLNFIIWKLLEGIAVIVLLQFMLIYVWHYIAEGMQRVIDTLLDIDSHDRRPRHWLLETFRLDLCNVCLLVFEYLLMLIFFKIEELRAVVHISLLSLTSFINSDYD</sequence>
<dbReference type="Proteomes" id="UP001200034">
    <property type="component" value="Unassembled WGS sequence"/>
</dbReference>
<dbReference type="AlphaFoldDB" id="A0AAD4KBV7"/>
<evidence type="ECO:0000313" key="2">
    <source>
        <dbReference type="EMBL" id="KAH8387759.1"/>
    </source>
</evidence>
<gene>
    <name evidence="2" type="ORF">KR093_009423</name>
</gene>
<reference evidence="2" key="1">
    <citation type="journal article" date="2021" name="Mol. Ecol. Resour.">
        <title>Phylogenomic analyses of the genus Drosophila reveals genomic signals of climate adaptation.</title>
        <authorList>
            <person name="Li F."/>
            <person name="Rane R.V."/>
            <person name="Luria V."/>
            <person name="Xiong Z."/>
            <person name="Chen J."/>
            <person name="Li Z."/>
            <person name="Catullo R.A."/>
            <person name="Griffin P.C."/>
            <person name="Schiffer M."/>
            <person name="Pearce S."/>
            <person name="Lee S.F."/>
            <person name="McElroy K."/>
            <person name="Stocker A."/>
            <person name="Shirriffs J."/>
            <person name="Cockerell F."/>
            <person name="Coppin C."/>
            <person name="Sgro C.M."/>
            <person name="Karger A."/>
            <person name="Cain J.W."/>
            <person name="Weber J.A."/>
            <person name="Santpere G."/>
            <person name="Kirschner M.W."/>
            <person name="Hoffmann A.A."/>
            <person name="Oakeshott J.G."/>
            <person name="Zhang G."/>
        </authorList>
    </citation>
    <scope>NUCLEOTIDE SEQUENCE</scope>
    <source>
        <strain evidence="2">BGI-SZ-2011g</strain>
    </source>
</reference>
<organism evidence="2 3">
    <name type="scientific">Drosophila rubida</name>
    <dbReference type="NCBI Taxonomy" id="30044"/>
    <lineage>
        <taxon>Eukaryota</taxon>
        <taxon>Metazoa</taxon>
        <taxon>Ecdysozoa</taxon>
        <taxon>Arthropoda</taxon>
        <taxon>Hexapoda</taxon>
        <taxon>Insecta</taxon>
        <taxon>Pterygota</taxon>
        <taxon>Neoptera</taxon>
        <taxon>Endopterygota</taxon>
        <taxon>Diptera</taxon>
        <taxon>Brachycera</taxon>
        <taxon>Muscomorpha</taxon>
        <taxon>Ephydroidea</taxon>
        <taxon>Drosophilidae</taxon>
        <taxon>Drosophila</taxon>
    </lineage>
</organism>
<feature type="transmembrane region" description="Helical" evidence="1">
    <location>
        <begin position="114"/>
        <end position="135"/>
    </location>
</feature>